<dbReference type="AlphaFoldDB" id="V5WKF0"/>
<dbReference type="PATRIC" id="fig|1307761.3.peg.2306"/>
<protein>
    <submittedName>
        <fullName evidence="2">Signal peptidase I</fullName>
        <ecNumber evidence="2">3.4.21.89</ecNumber>
    </submittedName>
</protein>
<dbReference type="EMBL" id="CP006939">
    <property type="protein sequence ID" value="AHC15671.1"/>
    <property type="molecule type" value="Genomic_DNA"/>
</dbReference>
<dbReference type="RefSeq" id="WP_024268575.1">
    <property type="nucleotide sequence ID" value="NC_023035.1"/>
</dbReference>
<dbReference type="InterPro" id="IPR043739">
    <property type="entry name" value="DUF5684"/>
</dbReference>
<evidence type="ECO:0000256" key="1">
    <source>
        <dbReference type="SAM" id="Phobius"/>
    </source>
</evidence>
<dbReference type="Pfam" id="PF18936">
    <property type="entry name" value="DUF5684"/>
    <property type="match status" value="1"/>
</dbReference>
<dbReference type="eggNOG" id="COG0681">
    <property type="taxonomic scope" value="Bacteria"/>
</dbReference>
<keyword evidence="2" id="KW-0378">Hydrolase</keyword>
<keyword evidence="1" id="KW-1133">Transmembrane helix</keyword>
<feature type="transmembrane region" description="Helical" evidence="1">
    <location>
        <begin position="12"/>
        <end position="30"/>
    </location>
</feature>
<dbReference type="STRING" id="1307761.L21SP2_2314"/>
<dbReference type="GO" id="GO:0009003">
    <property type="term" value="F:signal peptidase activity"/>
    <property type="evidence" value="ECO:0007669"/>
    <property type="project" value="UniProtKB-EC"/>
</dbReference>
<keyword evidence="1" id="KW-0472">Membrane</keyword>
<dbReference type="EC" id="3.4.21.89" evidence="2"/>
<reference evidence="2 3" key="1">
    <citation type="journal article" date="2015" name="Stand. Genomic Sci.">
        <title>Complete genome sequence and description of Salinispira pacifica gen. nov., sp. nov., a novel spirochaete isolated form a hypersaline microbial mat.</title>
        <authorList>
            <person name="Ben Hania W."/>
            <person name="Joseph M."/>
            <person name="Schumann P."/>
            <person name="Bunk B."/>
            <person name="Fiebig A."/>
            <person name="Sproer C."/>
            <person name="Klenk H.P."/>
            <person name="Fardeau M.L."/>
            <person name="Spring S."/>
        </authorList>
    </citation>
    <scope>NUCLEOTIDE SEQUENCE [LARGE SCALE GENOMIC DNA]</scope>
    <source>
        <strain evidence="2 3">L21-RPul-D2</strain>
    </source>
</reference>
<keyword evidence="1" id="KW-0812">Transmembrane</keyword>
<evidence type="ECO:0000313" key="2">
    <source>
        <dbReference type="EMBL" id="AHC15671.1"/>
    </source>
</evidence>
<accession>V5WKF0</accession>
<feature type="transmembrane region" description="Helical" evidence="1">
    <location>
        <begin position="96"/>
        <end position="118"/>
    </location>
</feature>
<dbReference type="HOGENOM" id="CLU_139141_1_0_12"/>
<name>V5WKF0_9SPIO</name>
<keyword evidence="3" id="KW-1185">Reference proteome</keyword>
<organism evidence="2 3">
    <name type="scientific">Salinispira pacifica</name>
    <dbReference type="NCBI Taxonomy" id="1307761"/>
    <lineage>
        <taxon>Bacteria</taxon>
        <taxon>Pseudomonadati</taxon>
        <taxon>Spirochaetota</taxon>
        <taxon>Spirochaetia</taxon>
        <taxon>Spirochaetales</taxon>
        <taxon>Spirochaetaceae</taxon>
        <taxon>Salinispira</taxon>
    </lineage>
</organism>
<gene>
    <name evidence="2" type="ORF">L21SP2_2314</name>
</gene>
<proteinExistence type="predicted"/>
<dbReference type="KEGG" id="slr:L21SP2_2314"/>
<feature type="transmembrane region" description="Helical" evidence="1">
    <location>
        <begin position="65"/>
        <end position="84"/>
    </location>
</feature>
<dbReference type="Proteomes" id="UP000018680">
    <property type="component" value="Chromosome"/>
</dbReference>
<sequence>MDPYSSELGAQFGIAGFILMLAVAVFYIVAGWKIFTKAGKPGWAVIIPIYNIVVMLEIVQRPIWWIILFFIPVVNIVISIMLMVDLAKVFGKGTGFALGLIFLGFIFYPVLAFGSATYEGR</sequence>
<evidence type="ECO:0000313" key="3">
    <source>
        <dbReference type="Proteomes" id="UP000018680"/>
    </source>
</evidence>